<keyword evidence="8" id="KW-0509">mRNA transport</keyword>
<dbReference type="InterPro" id="IPR016024">
    <property type="entry name" value="ARM-type_fold"/>
</dbReference>
<evidence type="ECO:0000256" key="21">
    <source>
        <dbReference type="PROSITE-ProRule" id="PRU00192"/>
    </source>
</evidence>
<evidence type="ECO:0000256" key="20">
    <source>
        <dbReference type="ARBA" id="ARBA00075318"/>
    </source>
</evidence>
<evidence type="ECO:0000256" key="1">
    <source>
        <dbReference type="ARBA" id="ARBA00004123"/>
    </source>
</evidence>
<dbReference type="Pfam" id="PF08767">
    <property type="entry name" value="CRM1_C"/>
    <property type="match status" value="1"/>
</dbReference>
<dbReference type="GO" id="GO:0016560">
    <property type="term" value="P:protein import into peroxisome matrix, docking"/>
    <property type="evidence" value="ECO:0007669"/>
    <property type="project" value="InterPro"/>
</dbReference>
<keyword evidence="14" id="KW-0539">Nucleus</keyword>
<dbReference type="SMART" id="SM01102">
    <property type="entry name" value="CRM1_C"/>
    <property type="match status" value="1"/>
</dbReference>
<dbReference type="InterPro" id="IPR041235">
    <property type="entry name" value="Exp1_repeat_2"/>
</dbReference>
<keyword evidence="7" id="KW-0812">Transmembrane</keyword>
<feature type="compositionally biased region" description="Basic residues" evidence="22">
    <location>
        <begin position="937"/>
        <end position="951"/>
    </location>
</feature>
<dbReference type="Pfam" id="PF04088">
    <property type="entry name" value="Peroxin-13_N"/>
    <property type="match status" value="1"/>
</dbReference>
<evidence type="ECO:0000256" key="8">
    <source>
        <dbReference type="ARBA" id="ARBA00022816"/>
    </source>
</evidence>
<dbReference type="PROSITE" id="PS50166">
    <property type="entry name" value="IMPORTIN_B_NT"/>
    <property type="match status" value="1"/>
</dbReference>
<evidence type="ECO:0000256" key="15">
    <source>
        <dbReference type="ARBA" id="ARBA00029693"/>
    </source>
</evidence>
<dbReference type="InterPro" id="IPR040485">
    <property type="entry name" value="XPO1_repeat_3"/>
</dbReference>
<sequence>MTSRRGSTDFASGNGLISSVPSTLTRVAPPIPPRPIQQNYRPAYSSFPSSYSPFSSSPYGGYSPYSYGGLGYSGLGYSRFPPEDVPPSRFVQQAEESSRGAFQSVESIVHAFSSVSMMLDATFSAVYNSFRAVLDVANHFSRLRIHFTKVLSAFALVRTLRYLYRRLQRILGMRTDAEVEELWDDSAANAVVPGGRGAGIGDSRDGTVKSWPIFLFLAVVFGGPYLIWKLLRTEEGTEERGTNWASGEDDHVVARAEYDFTAASEEEVSMQAGDMLNLAPKEQQPRVRGWLLASVDGQSAGLVPANYVKILEISLHFAKHLAESRINLIKWRTLWAEEVVVLLCQELATGLKNMNRLCNVNNNFPYDNSLLVLDMVLRSLWGTTQPINWENVARLVPGFTPKECAQRFDELKSTGNFPLVDEQCNALSGASSSPSEPLSAYIRSTLLDLCGETGETGTNQSALSVSGLSVTPVVRGANAENENTVKTEDEEKEDRGKSPIMVIHVCDEAKNLKQDFECPRDLLVREMRYFAEYLSMDAQRWEEVDISVHCDIQIFDWLMNYVKRNSAEDEPGKHFDKPTLEPSNVISVLISSEFLKMDTLVEECIQYCHEHMSAIVATPCNMSCINSNLASRIALVFTHNQADDIKDKKDKFKSKLFQNKIEKLFDPGFENQDSPGNAATLYRCGLCLKLLTKDTERMISCIPGKININNQGDIIYTHSRQKGWDVHEYLNSLYEELKSWVLVYWRIWGVINYLTCSCCKQVFLCCDLAQCRYHPEAVVYPGVGADRSEHGAGIYPCCKQRSLRFDPAAMPTGCKVRDHVVNVAEPGDPEGNTNSKQTRILNDLLLHRDVVCTSYPTATDSSAESPKPSEQVQDCDVTLDHAAINVQRAREVTAFSLLKNLSLQLRQQSLFSEDEDYTTGSEVTEDEVGDEDDASKKKAVKKPRKPGKPLKRQVSSPSILHKERPAGDKGASKDSTPFTVSVQKSKWDSTRSLRFNQDAQREEDQRRMVEIIDHLTKMRFGDMEQSKSKDTKELAGGIYSRLEAQFKSATQLSNRQSASDKTLRGGIYSLEEAECRLVVVGIPDLFSLISPPLSPQSSMPAVMTMLADHAARQLLDFNQKLDINLLDNVVNCLYHGVGPQQRMAQEVLTHLKEHPDAWTRVDTILEFSQNMNTKYYALQILETVIKTRWKILPRNQCEGIKKYVVGLIIKTSSDAASVEKEKVYIGKLNMILVQILKQEWPKHWPTFISDIVGASRTSESLCQNNMIILKLLSEEVFDFSSGQMTQVKAKHLKDSMCNEFSQIFQLCQFVMENSQNAPLVHATLETLLRFLNWIPLGYIFETKLISTLVYKFLNVPMFRNVTLKCLTEIAGVSVSQYEEQFVTLFTLTMMQLKQMLPLNTNIRLAYANGKDDEQNFIQNLSLFLCTFLKEHGQLIEKRLNLRETLMEALHYMLLVSEVEETEIFKICLEYWNHLAAELYRESPFSTSTSPLLSGSQHFDVPPRRQLYLPVLSKVRLLMVSRMAKPEEVLVVENDQGEVVREFMKDTDSINLYKNMRETLVYLTHLDYADTERIMTEKLHNQVNGTEWSWKNLNTLCWAIGSISGAMHEEDEKRFLVTVIKDLLGLCEQKRGKDNKAIIASNIMYIVGQYPRFLRAHWKFLKTVVNKLFEFMHETHDGVQDMACDTFIKIAQKCRRHFVQVQVGEVMPFIDEILNNINTIICDLQPQQVHTFYEAVGYMIGAQTDQAVQEHLIEKYMLLPNQVWDSIIQQATKNVDILKDPETVKQLGSILKTNVRACKAVGHPFVIQLGRIYLDMLNVYKCLSENISAAIQTNGEMVTKQPLIRSMRTVKRETLKLISGWVSRSSDPQMVGENFVPPLLDAVLIDYQRNVPAAREPEVLSTMATIVNKLGGHITTEIPQIFDAVFECTLNMINKDFEEYPEHRTHFFYLLQAVNSHCFPAFLAIPPAQFKLVLDSIIWAFKHTMRNVADTGLQILYTLLQNVAQEEAAAQSFYQTYFCDILQHIFSVVTDTSHTAGLTMHASILAYMFNLVEEGKISMTLNPASPMSNQAFIQEYVANLLKTAFPHLQDAQVKVFVTGLFSLNQDIPAFKEHLRDFLVQIKEFAGEDTTDLFLEERETSLRQAQEEKHKLQMSVPGILNPHEIPEEMCD</sequence>
<evidence type="ECO:0000256" key="12">
    <source>
        <dbReference type="ARBA" id="ARBA00023136"/>
    </source>
</evidence>
<evidence type="ECO:0000256" key="17">
    <source>
        <dbReference type="ARBA" id="ARBA00056165"/>
    </source>
</evidence>
<dbReference type="Gene3D" id="2.30.30.40">
    <property type="entry name" value="SH3 Domains"/>
    <property type="match status" value="1"/>
</dbReference>
<evidence type="ECO:0000256" key="22">
    <source>
        <dbReference type="SAM" id="MobiDB-lite"/>
    </source>
</evidence>
<feature type="domain" description="Importin N-terminal" evidence="24">
    <location>
        <begin position="1144"/>
        <end position="1210"/>
    </location>
</feature>
<dbReference type="SMART" id="SM00913">
    <property type="entry name" value="IBN_N"/>
    <property type="match status" value="1"/>
</dbReference>
<dbReference type="InterPro" id="IPR045065">
    <property type="entry name" value="XPO1/5"/>
</dbReference>
<comment type="similarity">
    <text evidence="4">Belongs to the exportin family.</text>
</comment>
<dbReference type="InterPro" id="IPR041123">
    <property type="entry name" value="CRM1_repeat"/>
</dbReference>
<evidence type="ECO:0000256" key="3">
    <source>
        <dbReference type="ARBA" id="ARBA00006033"/>
    </source>
</evidence>
<dbReference type="CDD" id="cd00167">
    <property type="entry name" value="SANT"/>
    <property type="match status" value="1"/>
</dbReference>
<keyword evidence="6" id="KW-0813">Transport</keyword>
<dbReference type="InterPro" id="IPR011989">
    <property type="entry name" value="ARM-like"/>
</dbReference>
<dbReference type="InterPro" id="IPR014877">
    <property type="entry name" value="XPO1_C_dom"/>
</dbReference>
<feature type="compositionally biased region" description="Basic and acidic residues" evidence="22">
    <location>
        <begin position="960"/>
        <end position="972"/>
    </location>
</feature>
<keyword evidence="13" id="KW-0576">Peroxisome</keyword>
<dbReference type="InterPro" id="IPR036028">
    <property type="entry name" value="SH3-like_dom_sf"/>
</dbReference>
<dbReference type="GO" id="GO:0006611">
    <property type="term" value="P:protein export from nucleus"/>
    <property type="evidence" value="ECO:0007669"/>
    <property type="project" value="InterPro"/>
</dbReference>
<comment type="similarity">
    <text evidence="3">Belongs to the peroxin-13 family.</text>
</comment>
<evidence type="ECO:0000256" key="11">
    <source>
        <dbReference type="ARBA" id="ARBA00023010"/>
    </source>
</evidence>
<feature type="compositionally biased region" description="Polar residues" evidence="22">
    <location>
        <begin position="973"/>
        <end position="983"/>
    </location>
</feature>
<organism evidence="25 26">
    <name type="scientific">Clarias magur</name>
    <name type="common">Asian catfish</name>
    <name type="synonym">Macropteronotus magur</name>
    <dbReference type="NCBI Taxonomy" id="1594786"/>
    <lineage>
        <taxon>Eukaryota</taxon>
        <taxon>Metazoa</taxon>
        <taxon>Chordata</taxon>
        <taxon>Craniata</taxon>
        <taxon>Vertebrata</taxon>
        <taxon>Euteleostomi</taxon>
        <taxon>Actinopterygii</taxon>
        <taxon>Neopterygii</taxon>
        <taxon>Teleostei</taxon>
        <taxon>Ostariophysi</taxon>
        <taxon>Siluriformes</taxon>
        <taxon>Clariidae</taxon>
        <taxon>Clarias</taxon>
    </lineage>
</organism>
<dbReference type="GO" id="GO:0005634">
    <property type="term" value="C:nucleus"/>
    <property type="evidence" value="ECO:0007669"/>
    <property type="project" value="UniProtKB-SubCell"/>
</dbReference>
<evidence type="ECO:0000313" key="25">
    <source>
        <dbReference type="EMBL" id="KAF5896647.1"/>
    </source>
</evidence>
<dbReference type="OrthoDB" id="27218at2759"/>
<dbReference type="Pfam" id="PF18784">
    <property type="entry name" value="CRM1_repeat_2"/>
    <property type="match status" value="1"/>
</dbReference>
<accession>A0A8J4UKC8</accession>
<dbReference type="Pfam" id="PF08389">
    <property type="entry name" value="Xpo1"/>
    <property type="match status" value="1"/>
</dbReference>
<evidence type="ECO:0000259" key="23">
    <source>
        <dbReference type="PROSITE" id="PS50002"/>
    </source>
</evidence>
<feature type="region of interest" description="Disordered" evidence="22">
    <location>
        <begin position="1"/>
        <end position="32"/>
    </location>
</feature>
<dbReference type="EMBL" id="QNUK01000269">
    <property type="protein sequence ID" value="KAF5896647.1"/>
    <property type="molecule type" value="Genomic_DNA"/>
</dbReference>
<dbReference type="SUPFAM" id="SSF48371">
    <property type="entry name" value="ARM repeat"/>
    <property type="match status" value="2"/>
</dbReference>
<feature type="compositionally biased region" description="Polar residues" evidence="22">
    <location>
        <begin position="1"/>
        <end position="25"/>
    </location>
</feature>
<dbReference type="SUPFAM" id="SSF50044">
    <property type="entry name" value="SH3-domain"/>
    <property type="match status" value="1"/>
</dbReference>
<dbReference type="InterPro" id="IPR001005">
    <property type="entry name" value="SANT/Myb"/>
</dbReference>
<evidence type="ECO:0000256" key="18">
    <source>
        <dbReference type="ARBA" id="ARBA00063917"/>
    </source>
</evidence>
<evidence type="ECO:0000313" key="26">
    <source>
        <dbReference type="Proteomes" id="UP000727407"/>
    </source>
</evidence>
<evidence type="ECO:0000259" key="24">
    <source>
        <dbReference type="PROSITE" id="PS50166"/>
    </source>
</evidence>
<evidence type="ECO:0000256" key="2">
    <source>
        <dbReference type="ARBA" id="ARBA00004585"/>
    </source>
</evidence>
<keyword evidence="12" id="KW-0472">Membrane</keyword>
<dbReference type="PANTHER" id="PTHR11223">
    <property type="entry name" value="EXPORTIN 1/5"/>
    <property type="match status" value="1"/>
</dbReference>
<evidence type="ECO:0000256" key="6">
    <source>
        <dbReference type="ARBA" id="ARBA00022448"/>
    </source>
</evidence>
<dbReference type="Proteomes" id="UP000727407">
    <property type="component" value="Unassembled WGS sequence"/>
</dbReference>
<proteinExistence type="inferred from homology"/>
<dbReference type="GO" id="GO:0005049">
    <property type="term" value="F:nuclear export signal receptor activity"/>
    <property type="evidence" value="ECO:0007669"/>
    <property type="project" value="InterPro"/>
</dbReference>
<dbReference type="FunFam" id="1.25.10.10:FF:001255">
    <property type="entry name" value="Exportin 1"/>
    <property type="match status" value="1"/>
</dbReference>
<gene>
    <name evidence="25" type="primary">xpo1b</name>
    <name evidence="25" type="ORF">DAT39_013637</name>
</gene>
<feature type="compositionally biased region" description="Acidic residues" evidence="22">
    <location>
        <begin position="913"/>
        <end position="933"/>
    </location>
</feature>
<evidence type="ECO:0000256" key="9">
    <source>
        <dbReference type="ARBA" id="ARBA00022927"/>
    </source>
</evidence>
<dbReference type="Pfam" id="PF14604">
    <property type="entry name" value="SH3_9"/>
    <property type="match status" value="1"/>
</dbReference>
<dbReference type="GO" id="GO:0000056">
    <property type="term" value="P:ribosomal small subunit export from nucleus"/>
    <property type="evidence" value="ECO:0007669"/>
    <property type="project" value="TreeGrafter"/>
</dbReference>
<comment type="caution">
    <text evidence="25">The sequence shown here is derived from an EMBL/GenBank/DDBJ whole genome shotgun (WGS) entry which is preliminary data.</text>
</comment>
<keyword evidence="26" id="KW-1185">Reference proteome</keyword>
<dbReference type="Gene3D" id="1.25.10.10">
    <property type="entry name" value="Leucine-rich Repeat Variant"/>
    <property type="match status" value="1"/>
</dbReference>
<evidence type="ECO:0000256" key="16">
    <source>
        <dbReference type="ARBA" id="ARBA00034535"/>
    </source>
</evidence>
<comment type="subcellular location">
    <subcellularLocation>
        <location evidence="1">Nucleus</location>
    </subcellularLocation>
    <subcellularLocation>
        <location evidence="2">Peroxisome membrane</location>
        <topology evidence="2">Multi-pass membrane protein</topology>
    </subcellularLocation>
</comment>
<comment type="function">
    <text evidence="17">Component of the PEX13-PEX14 docking complex, a translocon channel that specifically mediates the import of peroxisomal cargo proteins bound to PEX5 receptor. The PEX13-PEX14 docking complex forms a large import pore which can be opened to a diameter of about 9 nm. Mechanistically, PEX5 receptor along with cargo proteins associates with the PEX14 subunit of the PEX13-PEX14 docking complex in the cytosol, leading to the insertion of the receptor into the organelle membrane with the concomitant translocation of the cargo into the peroxisome matrix. Involved in the import of PTS1- and PTS2-type containing proteins.</text>
</comment>
<evidence type="ECO:0000256" key="7">
    <source>
        <dbReference type="ARBA" id="ARBA00022692"/>
    </source>
</evidence>
<dbReference type="PANTHER" id="PTHR11223:SF15">
    <property type="entry name" value="EXPORTIN 1 (CRM1 HOMOLOG, YEAST) B"/>
    <property type="match status" value="1"/>
</dbReference>
<dbReference type="Pfam" id="PF11822">
    <property type="entry name" value="BTB_SANBR"/>
    <property type="match status" value="1"/>
</dbReference>
<dbReference type="GO" id="GO:0005778">
    <property type="term" value="C:peroxisomal membrane"/>
    <property type="evidence" value="ECO:0007669"/>
    <property type="project" value="UniProtKB-SubCell"/>
</dbReference>
<dbReference type="CDD" id="cd11864">
    <property type="entry name" value="SH3_PEX13_eumet"/>
    <property type="match status" value="1"/>
</dbReference>
<evidence type="ECO:0000256" key="4">
    <source>
        <dbReference type="ARBA" id="ARBA00009466"/>
    </source>
</evidence>
<dbReference type="Pfam" id="PF03810">
    <property type="entry name" value="IBN_N"/>
    <property type="match status" value="1"/>
</dbReference>
<comment type="subunit">
    <text evidence="18">Interacts (via SH3 domain) with PEX14 (via SH3-binding motif); forming the PEX13-PEX14 docking complex. Interacts with PEX19.</text>
</comment>
<dbReference type="Pfam" id="PF18777">
    <property type="entry name" value="CRM1_repeat"/>
    <property type="match status" value="1"/>
</dbReference>
<dbReference type="InterPro" id="IPR007223">
    <property type="entry name" value="Peroxin-13_N"/>
</dbReference>
<evidence type="ECO:0000256" key="5">
    <source>
        <dbReference type="ARBA" id="ARBA00022443"/>
    </source>
</evidence>
<dbReference type="Pfam" id="PF18787">
    <property type="entry name" value="CRM1_repeat_3"/>
    <property type="match status" value="1"/>
</dbReference>
<dbReference type="PROSITE" id="PS50002">
    <property type="entry name" value="SH3"/>
    <property type="match status" value="1"/>
</dbReference>
<keyword evidence="5 21" id="KW-0728">SH3 domain</keyword>
<dbReference type="FunFam" id="2.30.30.40:FF:000109">
    <property type="entry name" value="Peroxisomal biogenesis factor 13"/>
    <property type="match status" value="1"/>
</dbReference>
<dbReference type="InterPro" id="IPR021777">
    <property type="entry name" value="SANBR_BTB"/>
</dbReference>
<dbReference type="SMART" id="SM00326">
    <property type="entry name" value="SH3"/>
    <property type="match status" value="1"/>
</dbReference>
<dbReference type="GO" id="GO:0000055">
    <property type="term" value="P:ribosomal large subunit export from nucleus"/>
    <property type="evidence" value="ECO:0007669"/>
    <property type="project" value="TreeGrafter"/>
</dbReference>
<dbReference type="GO" id="GO:0051028">
    <property type="term" value="P:mRNA transport"/>
    <property type="evidence" value="ECO:0007669"/>
    <property type="project" value="UniProtKB-KW"/>
</dbReference>
<reference evidence="25" key="1">
    <citation type="submission" date="2020-07" db="EMBL/GenBank/DDBJ databases">
        <title>Clarias magur genome sequencing, assembly and annotation.</title>
        <authorList>
            <person name="Kushwaha B."/>
            <person name="Kumar R."/>
            <person name="Das P."/>
            <person name="Joshi C.G."/>
            <person name="Kumar D."/>
            <person name="Nagpure N.S."/>
            <person name="Pandey M."/>
            <person name="Agarwal S."/>
            <person name="Srivastava S."/>
            <person name="Singh M."/>
            <person name="Sahoo L."/>
            <person name="Jayasankar P."/>
            <person name="Meher P.K."/>
            <person name="Koringa P.G."/>
            <person name="Iquebal M.A."/>
            <person name="Das S.P."/>
            <person name="Bit A."/>
            <person name="Patnaik S."/>
            <person name="Patel N."/>
            <person name="Shah T.M."/>
            <person name="Hinsu A."/>
            <person name="Jena J.K."/>
        </authorList>
    </citation>
    <scope>NUCLEOTIDE SEQUENCE</scope>
    <source>
        <strain evidence="25">CIFAMagur01</strain>
        <tissue evidence="25">Testis</tissue>
    </source>
</reference>
<dbReference type="InterPro" id="IPR001452">
    <property type="entry name" value="SH3_domain"/>
</dbReference>
<keyword evidence="9" id="KW-0653">Protein transport</keyword>
<evidence type="ECO:0000256" key="13">
    <source>
        <dbReference type="ARBA" id="ARBA00023140"/>
    </source>
</evidence>
<dbReference type="InterPro" id="IPR001494">
    <property type="entry name" value="Importin-beta_N"/>
</dbReference>
<name>A0A8J4UKC8_CLAMG</name>
<evidence type="ECO:0000256" key="10">
    <source>
        <dbReference type="ARBA" id="ARBA00022989"/>
    </source>
</evidence>
<evidence type="ECO:0000256" key="14">
    <source>
        <dbReference type="ARBA" id="ARBA00023242"/>
    </source>
</evidence>
<evidence type="ECO:0000256" key="19">
    <source>
        <dbReference type="ARBA" id="ARBA00073514"/>
    </source>
</evidence>
<keyword evidence="10" id="KW-1133">Transmembrane helix</keyword>
<protein>
    <recommendedName>
        <fullName evidence="19">Exportin-1</fullName>
    </recommendedName>
    <alternativeName>
        <fullName evidence="20">Chromosome region maintenance 1 protein homolog</fullName>
    </alternativeName>
    <alternativeName>
        <fullName evidence="15">Peroxin-13</fullName>
    </alternativeName>
    <alternativeName>
        <fullName evidence="16">Peroxisomal membrane protein PEX13</fullName>
    </alternativeName>
</protein>
<keyword evidence="11" id="KW-0811">Translocation</keyword>
<feature type="region of interest" description="Disordered" evidence="22">
    <location>
        <begin position="913"/>
        <end position="983"/>
    </location>
</feature>
<feature type="domain" description="SH3" evidence="23">
    <location>
        <begin position="249"/>
        <end position="313"/>
    </location>
</feature>
<dbReference type="GO" id="GO:0031267">
    <property type="term" value="F:small GTPase binding"/>
    <property type="evidence" value="ECO:0007669"/>
    <property type="project" value="InterPro"/>
</dbReference>
<dbReference type="InterPro" id="IPR013598">
    <property type="entry name" value="Exportin-1/Importin-b-like"/>
</dbReference>